<protein>
    <recommendedName>
        <fullName evidence="2">aminomethyltransferase</fullName>
        <ecNumber evidence="2">2.1.2.10</ecNumber>
    </recommendedName>
    <alternativeName>
        <fullName evidence="5">Glycine cleavage system T protein</fullName>
    </alternativeName>
</protein>
<dbReference type="Gene3D" id="3.30.1360.120">
    <property type="entry name" value="Probable tRNA modification gtpase trme, domain 1"/>
    <property type="match status" value="1"/>
</dbReference>
<dbReference type="PANTHER" id="PTHR43757:SF2">
    <property type="entry name" value="AMINOMETHYLTRANSFERASE, MITOCHONDRIAL"/>
    <property type="match status" value="1"/>
</dbReference>
<organism evidence="9 10">
    <name type="scientific">Endosaccharibacter trunci</name>
    <dbReference type="NCBI Taxonomy" id="2812733"/>
    <lineage>
        <taxon>Bacteria</taxon>
        <taxon>Pseudomonadati</taxon>
        <taxon>Pseudomonadota</taxon>
        <taxon>Alphaproteobacteria</taxon>
        <taxon>Acetobacterales</taxon>
        <taxon>Acetobacteraceae</taxon>
        <taxon>Endosaccharibacter</taxon>
    </lineage>
</organism>
<dbReference type="EMBL" id="JAMSKV010000006">
    <property type="protein sequence ID" value="MCQ8278545.1"/>
    <property type="molecule type" value="Genomic_DNA"/>
</dbReference>
<dbReference type="PANTHER" id="PTHR43757">
    <property type="entry name" value="AMINOMETHYLTRANSFERASE"/>
    <property type="match status" value="1"/>
</dbReference>
<dbReference type="InterPro" id="IPR006223">
    <property type="entry name" value="GcvT"/>
</dbReference>
<feature type="domain" description="Aminomethyltransferase C-terminal" evidence="8">
    <location>
        <begin position="301"/>
        <end position="381"/>
    </location>
</feature>
<evidence type="ECO:0000313" key="10">
    <source>
        <dbReference type="Proteomes" id="UP001524587"/>
    </source>
</evidence>
<dbReference type="RefSeq" id="WP_422864026.1">
    <property type="nucleotide sequence ID" value="NZ_JAMSKV010000006.1"/>
</dbReference>
<comment type="caution">
    <text evidence="9">The sequence shown here is derived from an EMBL/GenBank/DDBJ whole genome shotgun (WGS) entry which is preliminary data.</text>
</comment>
<dbReference type="GO" id="GO:0004047">
    <property type="term" value="F:aminomethyltransferase activity"/>
    <property type="evidence" value="ECO:0007669"/>
    <property type="project" value="UniProtKB-EC"/>
</dbReference>
<comment type="similarity">
    <text evidence="1">Belongs to the GcvT family.</text>
</comment>
<name>A0ABT1W6N5_9PROT</name>
<dbReference type="InterPro" id="IPR028896">
    <property type="entry name" value="GcvT/YgfZ/DmdA"/>
</dbReference>
<accession>A0ABT1W6N5</accession>
<dbReference type="InterPro" id="IPR006222">
    <property type="entry name" value="GCVT_N"/>
</dbReference>
<dbReference type="SUPFAM" id="SSF101790">
    <property type="entry name" value="Aminomethyltransferase beta-barrel domain"/>
    <property type="match status" value="1"/>
</dbReference>
<gene>
    <name evidence="9" type="primary">gcvT</name>
    <name evidence="9" type="ORF">NFI95_08785</name>
</gene>
<evidence type="ECO:0000256" key="3">
    <source>
        <dbReference type="ARBA" id="ARBA00022576"/>
    </source>
</evidence>
<dbReference type="NCBIfam" id="NF010093">
    <property type="entry name" value="PRK13579.1"/>
    <property type="match status" value="1"/>
</dbReference>
<proteinExistence type="inferred from homology"/>
<dbReference type="NCBIfam" id="TIGR00528">
    <property type="entry name" value="gcvT"/>
    <property type="match status" value="1"/>
</dbReference>
<dbReference type="Gene3D" id="4.10.1250.10">
    <property type="entry name" value="Aminomethyltransferase fragment"/>
    <property type="match status" value="1"/>
</dbReference>
<keyword evidence="10" id="KW-1185">Reference proteome</keyword>
<evidence type="ECO:0000259" key="7">
    <source>
        <dbReference type="Pfam" id="PF01571"/>
    </source>
</evidence>
<dbReference type="Proteomes" id="UP001524587">
    <property type="component" value="Unassembled WGS sequence"/>
</dbReference>
<evidence type="ECO:0000256" key="6">
    <source>
        <dbReference type="ARBA" id="ARBA00047665"/>
    </source>
</evidence>
<comment type="catalytic activity">
    <reaction evidence="6">
        <text>N(6)-[(R)-S(8)-aminomethyldihydrolipoyl]-L-lysyl-[protein] + (6S)-5,6,7,8-tetrahydrofolate = N(6)-[(R)-dihydrolipoyl]-L-lysyl-[protein] + (6R)-5,10-methylene-5,6,7,8-tetrahydrofolate + NH4(+)</text>
        <dbReference type="Rhea" id="RHEA:16945"/>
        <dbReference type="Rhea" id="RHEA-COMP:10475"/>
        <dbReference type="Rhea" id="RHEA-COMP:10492"/>
        <dbReference type="ChEBI" id="CHEBI:15636"/>
        <dbReference type="ChEBI" id="CHEBI:28938"/>
        <dbReference type="ChEBI" id="CHEBI:57453"/>
        <dbReference type="ChEBI" id="CHEBI:83100"/>
        <dbReference type="ChEBI" id="CHEBI:83143"/>
        <dbReference type="EC" id="2.1.2.10"/>
    </reaction>
</comment>
<dbReference type="InterPro" id="IPR029043">
    <property type="entry name" value="GcvT/YgfZ_C"/>
</dbReference>
<evidence type="ECO:0000256" key="2">
    <source>
        <dbReference type="ARBA" id="ARBA00012616"/>
    </source>
</evidence>
<reference evidence="9 10" key="1">
    <citation type="submission" date="2022-06" db="EMBL/GenBank/DDBJ databases">
        <title>Endosaccharibacter gen. nov., sp. nov., endophytic bacteria isolated from sugarcane.</title>
        <authorList>
            <person name="Pitiwittayakul N."/>
            <person name="Yukphan P."/>
            <person name="Charoenyingcharoen P."/>
            <person name="Tanasupawat S."/>
        </authorList>
    </citation>
    <scope>NUCLEOTIDE SEQUENCE [LARGE SCALE GENOMIC DNA]</scope>
    <source>
        <strain evidence="9 10">KSS8</strain>
    </source>
</reference>
<dbReference type="InterPro" id="IPR013977">
    <property type="entry name" value="GcvT_C"/>
</dbReference>
<dbReference type="Pfam" id="PF08669">
    <property type="entry name" value="GCV_T_C"/>
    <property type="match status" value="1"/>
</dbReference>
<dbReference type="Pfam" id="PF01571">
    <property type="entry name" value="GCV_T"/>
    <property type="match status" value="1"/>
</dbReference>
<evidence type="ECO:0000313" key="9">
    <source>
        <dbReference type="EMBL" id="MCQ8278545.1"/>
    </source>
</evidence>
<evidence type="ECO:0000256" key="5">
    <source>
        <dbReference type="ARBA" id="ARBA00031395"/>
    </source>
</evidence>
<dbReference type="EC" id="2.1.2.10" evidence="2"/>
<sequence length="387" mass="40807">MDQHAATPPVTPEPLSRTPLHALHLELGGRMVPFAGYEMPVQYPAGIMTEHTHVRSACGLFDVSHMGQISLRHRSGSLHDAALALERLVPADIVALKPGRQRYALFTTPDGGISDDLMVAAEADQLFLVVNAGPKLADLAHLQQHLGAECEIALLADRALLALQGPGAEAALAALAPEVAAMRFMDFRRVSIDGQDCTVSRSGYTGEDGFEIGLPSAAAESIARRLLAQPGVLPIGLGARDSLRLEAGLCLYGSDLDTGTSPVEAALEWAIQKSRRFGGARGDGFIGAQRILTELENGAARRRVGLRPDGRAPLRAGAPLFLPDDPATPVGHVTSGAFGPTLQAPVAMGYVETALAQPGTVLLSELRGRPVSVTVSPTPFVPPTYKR</sequence>
<dbReference type="Gene3D" id="3.30.70.1400">
    <property type="entry name" value="Aminomethyltransferase beta-barrel domains"/>
    <property type="match status" value="1"/>
</dbReference>
<evidence type="ECO:0000256" key="4">
    <source>
        <dbReference type="ARBA" id="ARBA00022679"/>
    </source>
</evidence>
<dbReference type="NCBIfam" id="NF001567">
    <property type="entry name" value="PRK00389.1"/>
    <property type="match status" value="1"/>
</dbReference>
<dbReference type="Gene3D" id="2.40.30.110">
    <property type="entry name" value="Aminomethyltransferase beta-barrel domains"/>
    <property type="match status" value="1"/>
</dbReference>
<dbReference type="InterPro" id="IPR027266">
    <property type="entry name" value="TrmE/GcvT-like"/>
</dbReference>
<keyword evidence="3" id="KW-0032">Aminotransferase</keyword>
<evidence type="ECO:0000259" key="8">
    <source>
        <dbReference type="Pfam" id="PF08669"/>
    </source>
</evidence>
<feature type="domain" description="GCVT N-terminal" evidence="7">
    <location>
        <begin position="20"/>
        <end position="274"/>
    </location>
</feature>
<evidence type="ECO:0000256" key="1">
    <source>
        <dbReference type="ARBA" id="ARBA00008609"/>
    </source>
</evidence>
<keyword evidence="4 9" id="KW-0808">Transferase</keyword>
<dbReference type="PIRSF" id="PIRSF006487">
    <property type="entry name" value="GcvT"/>
    <property type="match status" value="1"/>
</dbReference>
<dbReference type="SUPFAM" id="SSF103025">
    <property type="entry name" value="Folate-binding domain"/>
    <property type="match status" value="1"/>
</dbReference>